<dbReference type="PANTHER" id="PTHR23501:SF197">
    <property type="entry name" value="COMD"/>
    <property type="match status" value="1"/>
</dbReference>
<feature type="transmembrane region" description="Helical" evidence="8">
    <location>
        <begin position="28"/>
        <end position="46"/>
    </location>
</feature>
<dbReference type="RefSeq" id="WP_255864613.1">
    <property type="nucleotide sequence ID" value="NZ_CP104263.1"/>
</dbReference>
<feature type="compositionally biased region" description="Low complexity" evidence="7">
    <location>
        <begin position="555"/>
        <end position="567"/>
    </location>
</feature>
<feature type="region of interest" description="Disordered" evidence="7">
    <location>
        <begin position="535"/>
        <end position="586"/>
    </location>
</feature>
<dbReference type="InterPro" id="IPR004638">
    <property type="entry name" value="EmrB-like"/>
</dbReference>
<feature type="transmembrane region" description="Helical" evidence="8">
    <location>
        <begin position="289"/>
        <end position="308"/>
    </location>
</feature>
<dbReference type="SUPFAM" id="SSF103473">
    <property type="entry name" value="MFS general substrate transporter"/>
    <property type="match status" value="1"/>
</dbReference>
<keyword evidence="4 8" id="KW-0812">Transmembrane</keyword>
<evidence type="ECO:0000256" key="6">
    <source>
        <dbReference type="ARBA" id="ARBA00023136"/>
    </source>
</evidence>
<dbReference type="Gene3D" id="1.20.1250.20">
    <property type="entry name" value="MFS general substrate transporter like domains"/>
    <property type="match status" value="1"/>
</dbReference>
<evidence type="ECO:0000256" key="2">
    <source>
        <dbReference type="ARBA" id="ARBA00022448"/>
    </source>
</evidence>
<feature type="transmembrane region" description="Helical" evidence="8">
    <location>
        <begin position="498"/>
        <end position="519"/>
    </location>
</feature>
<feature type="transmembrane region" description="Helical" evidence="8">
    <location>
        <begin position="245"/>
        <end position="268"/>
    </location>
</feature>
<evidence type="ECO:0000259" key="9">
    <source>
        <dbReference type="PROSITE" id="PS50850"/>
    </source>
</evidence>
<name>A0ABT1NLU4_9MICC</name>
<dbReference type="PROSITE" id="PS50850">
    <property type="entry name" value="MFS"/>
    <property type="match status" value="1"/>
</dbReference>
<proteinExistence type="predicted"/>
<keyword evidence="3" id="KW-1003">Cell membrane</keyword>
<feature type="transmembrane region" description="Helical" evidence="8">
    <location>
        <begin position="66"/>
        <end position="86"/>
    </location>
</feature>
<evidence type="ECO:0000256" key="3">
    <source>
        <dbReference type="ARBA" id="ARBA00022475"/>
    </source>
</evidence>
<dbReference type="CDD" id="cd17502">
    <property type="entry name" value="MFS_Azr1_MDR_like"/>
    <property type="match status" value="1"/>
</dbReference>
<feature type="transmembrane region" description="Helical" evidence="8">
    <location>
        <begin position="378"/>
        <end position="401"/>
    </location>
</feature>
<dbReference type="Pfam" id="PF07690">
    <property type="entry name" value="MFS_1"/>
    <property type="match status" value="1"/>
</dbReference>
<keyword evidence="6 8" id="KW-0472">Membrane</keyword>
<evidence type="ECO:0000313" key="11">
    <source>
        <dbReference type="Proteomes" id="UP001206924"/>
    </source>
</evidence>
<feature type="transmembrane region" description="Helical" evidence="8">
    <location>
        <begin position="123"/>
        <end position="144"/>
    </location>
</feature>
<dbReference type="EMBL" id="JANFLP010000001">
    <property type="protein sequence ID" value="MCQ1948703.1"/>
    <property type="molecule type" value="Genomic_DNA"/>
</dbReference>
<dbReference type="Gene3D" id="1.20.1720.10">
    <property type="entry name" value="Multidrug resistance protein D"/>
    <property type="match status" value="1"/>
</dbReference>
<keyword evidence="5 8" id="KW-1133">Transmembrane helix</keyword>
<feature type="transmembrane region" description="Helical" evidence="8">
    <location>
        <begin position="98"/>
        <end position="117"/>
    </location>
</feature>
<evidence type="ECO:0000256" key="4">
    <source>
        <dbReference type="ARBA" id="ARBA00022692"/>
    </source>
</evidence>
<dbReference type="InterPro" id="IPR020846">
    <property type="entry name" value="MFS_dom"/>
</dbReference>
<accession>A0ABT1NLU4</accession>
<comment type="subcellular location">
    <subcellularLocation>
        <location evidence="1">Cell membrane</location>
        <topology evidence="1">Multi-pass membrane protein</topology>
    </subcellularLocation>
</comment>
<gene>
    <name evidence="10" type="ORF">NNX28_02010</name>
</gene>
<reference evidence="10 11" key="1">
    <citation type="submission" date="2022-07" db="EMBL/GenBank/DDBJ databases">
        <title>Novel species in genus Arthrobacter.</title>
        <authorList>
            <person name="Liu Y."/>
        </authorList>
    </citation>
    <scope>NUCLEOTIDE SEQUENCE [LARGE SCALE GENOMIC DNA]</scope>
    <source>
        <strain evidence="11">zg-Y859</strain>
    </source>
</reference>
<evidence type="ECO:0000256" key="8">
    <source>
        <dbReference type="SAM" id="Phobius"/>
    </source>
</evidence>
<dbReference type="InterPro" id="IPR036259">
    <property type="entry name" value="MFS_trans_sf"/>
</dbReference>
<feature type="domain" description="Major facilitator superfamily (MFS) profile" evidence="9">
    <location>
        <begin position="32"/>
        <end position="524"/>
    </location>
</feature>
<evidence type="ECO:0000256" key="5">
    <source>
        <dbReference type="ARBA" id="ARBA00022989"/>
    </source>
</evidence>
<feature type="transmembrane region" description="Helical" evidence="8">
    <location>
        <begin position="353"/>
        <end position="372"/>
    </location>
</feature>
<dbReference type="NCBIfam" id="TIGR00711">
    <property type="entry name" value="efflux_EmrB"/>
    <property type="match status" value="1"/>
</dbReference>
<dbReference type="PANTHER" id="PTHR23501">
    <property type="entry name" value="MAJOR FACILITATOR SUPERFAMILY"/>
    <property type="match status" value="1"/>
</dbReference>
<organism evidence="10 11">
    <name type="scientific">Arthrobacter jinronghuae</name>
    <dbReference type="NCBI Taxonomy" id="2964609"/>
    <lineage>
        <taxon>Bacteria</taxon>
        <taxon>Bacillati</taxon>
        <taxon>Actinomycetota</taxon>
        <taxon>Actinomycetes</taxon>
        <taxon>Micrococcales</taxon>
        <taxon>Micrococcaceae</taxon>
        <taxon>Arthrobacter</taxon>
    </lineage>
</organism>
<keyword evidence="11" id="KW-1185">Reference proteome</keyword>
<feature type="transmembrane region" description="Helical" evidence="8">
    <location>
        <begin position="186"/>
        <end position="206"/>
    </location>
</feature>
<feature type="transmembrane region" description="Helical" evidence="8">
    <location>
        <begin position="320"/>
        <end position="341"/>
    </location>
</feature>
<comment type="caution">
    <text evidence="10">The sequence shown here is derived from an EMBL/GenBank/DDBJ whole genome shotgun (WGS) entry which is preliminary data.</text>
</comment>
<protein>
    <submittedName>
        <fullName evidence="10">MFS transporter</fullName>
    </submittedName>
</protein>
<evidence type="ECO:0000313" key="10">
    <source>
        <dbReference type="EMBL" id="MCQ1948703.1"/>
    </source>
</evidence>
<evidence type="ECO:0000256" key="7">
    <source>
        <dbReference type="SAM" id="MobiDB-lite"/>
    </source>
</evidence>
<feature type="transmembrane region" description="Helical" evidence="8">
    <location>
        <begin position="156"/>
        <end position="174"/>
    </location>
</feature>
<dbReference type="InterPro" id="IPR011701">
    <property type="entry name" value="MFS"/>
</dbReference>
<feature type="transmembrane region" description="Helical" evidence="8">
    <location>
        <begin position="218"/>
        <end position="239"/>
    </location>
</feature>
<dbReference type="Proteomes" id="UP001206924">
    <property type="component" value="Unassembled WGS sequence"/>
</dbReference>
<dbReference type="PRINTS" id="PR01036">
    <property type="entry name" value="TCRTETB"/>
</dbReference>
<sequence>MPVSPAPQGAVPATRAEARAEAKRKHRAVLQALTGLLLGMFVSMLANTVVSTSLPVIISDLDGDQAAFTWVVTATLLATAVSTPIWGKLADLLNRKVLIQLALIIFIVASAAAGFAHNTDWLIAMRVVQGIGAGGLGALTQIVMADIVSPRERGRYMGLFGAVMALSTVGGPLIGGVITDTVNWRWNFYVAVPLAAVALVMIQKTLHLPPLKKRKVQIDYAGIVLLSASVSCLLIWVSLVGTDFGWASAATAWMVGGSLLGLAAFVAVELKAPEPLIPLTLFRNRTFTFAVVGSLAVGVAMFGTTVFLSQYMQLARGASATMSGLMTIPMMAGLLIISTIVGRMITKSGKWKAYVVIGSVLLTVGLVLMGTIEYDTNFGLVSLYMFLLGAGVGMVMQNLVLVVQNDVSTRDLGVASSSINFFRTIGGTVGVSALGAVLATQVTDRLAEKQGELMAAIGALGEEGKAVAASLASGSIPDVNSLPESVRLIVESVYGSSVAHIFMIAAPLGVLTLLAVLFLPNLPLGSLTRHEKMQAEEAAAASGKDAGKATDSRTAAETVAAVSEEAAGQNPDVTPGKDVPAGKNNA</sequence>
<keyword evidence="2" id="KW-0813">Transport</keyword>
<evidence type="ECO:0000256" key="1">
    <source>
        <dbReference type="ARBA" id="ARBA00004651"/>
    </source>
</evidence>